<feature type="domain" description="EamA" evidence="8">
    <location>
        <begin position="152"/>
        <end position="280"/>
    </location>
</feature>
<evidence type="ECO:0000259" key="8">
    <source>
        <dbReference type="Pfam" id="PF00892"/>
    </source>
</evidence>
<feature type="compositionally biased region" description="Pro residues" evidence="6">
    <location>
        <begin position="304"/>
        <end position="317"/>
    </location>
</feature>
<evidence type="ECO:0000256" key="7">
    <source>
        <dbReference type="SAM" id="Phobius"/>
    </source>
</evidence>
<feature type="transmembrane region" description="Helical" evidence="7">
    <location>
        <begin position="101"/>
        <end position="119"/>
    </location>
</feature>
<dbReference type="PANTHER" id="PTHR22911">
    <property type="entry name" value="ACYL-MALONYL CONDENSING ENZYME-RELATED"/>
    <property type="match status" value="1"/>
</dbReference>
<feature type="transmembrane region" description="Helical" evidence="7">
    <location>
        <begin position="74"/>
        <end position="95"/>
    </location>
</feature>
<dbReference type="Pfam" id="PF00892">
    <property type="entry name" value="EamA"/>
    <property type="match status" value="2"/>
</dbReference>
<keyword evidence="5 7" id="KW-0472">Membrane</keyword>
<dbReference type="Gene3D" id="1.10.3730.20">
    <property type="match status" value="1"/>
</dbReference>
<dbReference type="SUPFAM" id="SSF103481">
    <property type="entry name" value="Multidrug resistance efflux transporter EmrE"/>
    <property type="match status" value="2"/>
</dbReference>
<dbReference type="InterPro" id="IPR000620">
    <property type="entry name" value="EamA_dom"/>
</dbReference>
<feature type="transmembrane region" description="Helical" evidence="7">
    <location>
        <begin position="208"/>
        <end position="231"/>
    </location>
</feature>
<keyword evidence="3 7" id="KW-0812">Transmembrane</keyword>
<feature type="transmembrane region" description="Helical" evidence="7">
    <location>
        <begin position="238"/>
        <end position="258"/>
    </location>
</feature>
<feature type="region of interest" description="Disordered" evidence="6">
    <location>
        <begin position="290"/>
        <end position="317"/>
    </location>
</feature>
<dbReference type="PANTHER" id="PTHR22911:SF6">
    <property type="entry name" value="SOLUTE CARRIER FAMILY 35 MEMBER G1"/>
    <property type="match status" value="1"/>
</dbReference>
<evidence type="ECO:0000256" key="6">
    <source>
        <dbReference type="SAM" id="MobiDB-lite"/>
    </source>
</evidence>
<feature type="transmembrane region" description="Helical" evidence="7">
    <location>
        <begin position="148"/>
        <end position="170"/>
    </location>
</feature>
<dbReference type="eggNOG" id="COG0697">
    <property type="taxonomic scope" value="Bacteria"/>
</dbReference>
<protein>
    <recommendedName>
        <fullName evidence="8">EamA domain-containing protein</fullName>
    </recommendedName>
</protein>
<feature type="transmembrane region" description="Helical" evidence="7">
    <location>
        <begin position="126"/>
        <end position="142"/>
    </location>
</feature>
<dbReference type="EMBL" id="AATQ01000034">
    <property type="protein sequence ID" value="EAU44959.1"/>
    <property type="molecule type" value="Genomic_DNA"/>
</dbReference>
<name>Q0FLB2_SALBH</name>
<feature type="transmembrane region" description="Helical" evidence="7">
    <location>
        <begin position="264"/>
        <end position="282"/>
    </location>
</feature>
<proteinExistence type="inferred from homology"/>
<dbReference type="Proteomes" id="UP000006230">
    <property type="component" value="Unassembled WGS sequence"/>
</dbReference>
<comment type="subcellular location">
    <subcellularLocation>
        <location evidence="1">Membrane</location>
        <topology evidence="1">Multi-pass membrane protein</topology>
    </subcellularLocation>
</comment>
<organism evidence="9 10">
    <name type="scientific">Salipiger bermudensis (strain DSM 26914 / JCM 13377 / KCTC 12554 / HTCC2601)</name>
    <name type="common">Pelagibaca bermudensis</name>
    <dbReference type="NCBI Taxonomy" id="314265"/>
    <lineage>
        <taxon>Bacteria</taxon>
        <taxon>Pseudomonadati</taxon>
        <taxon>Pseudomonadota</taxon>
        <taxon>Alphaproteobacteria</taxon>
        <taxon>Rhodobacterales</taxon>
        <taxon>Roseobacteraceae</taxon>
        <taxon>Salipiger</taxon>
    </lineage>
</organism>
<feature type="transmembrane region" description="Helical" evidence="7">
    <location>
        <begin position="42"/>
        <end position="62"/>
    </location>
</feature>
<keyword evidence="4 7" id="KW-1133">Transmembrane helix</keyword>
<evidence type="ECO:0000256" key="4">
    <source>
        <dbReference type="ARBA" id="ARBA00022989"/>
    </source>
</evidence>
<evidence type="ECO:0000313" key="9">
    <source>
        <dbReference type="EMBL" id="EAU44959.1"/>
    </source>
</evidence>
<accession>Q0FLB2</accession>
<dbReference type="GO" id="GO:0016020">
    <property type="term" value="C:membrane"/>
    <property type="evidence" value="ECO:0007669"/>
    <property type="project" value="UniProtKB-SubCell"/>
</dbReference>
<dbReference type="AlphaFoldDB" id="Q0FLB2"/>
<evidence type="ECO:0000256" key="2">
    <source>
        <dbReference type="ARBA" id="ARBA00009853"/>
    </source>
</evidence>
<dbReference type="HOGENOM" id="CLU_032828_2_2_5"/>
<dbReference type="InterPro" id="IPR037185">
    <property type="entry name" value="EmrE-like"/>
</dbReference>
<comment type="caution">
    <text evidence="9">The sequence shown here is derived from an EMBL/GenBank/DDBJ whole genome shotgun (WGS) entry which is preliminary data.</text>
</comment>
<feature type="domain" description="EamA" evidence="8">
    <location>
        <begin position="9"/>
        <end position="142"/>
    </location>
</feature>
<evidence type="ECO:0000313" key="10">
    <source>
        <dbReference type="Proteomes" id="UP000006230"/>
    </source>
</evidence>
<evidence type="ECO:0000256" key="5">
    <source>
        <dbReference type="ARBA" id="ARBA00023136"/>
    </source>
</evidence>
<evidence type="ECO:0000256" key="3">
    <source>
        <dbReference type="ARBA" id="ARBA00022692"/>
    </source>
</evidence>
<reference evidence="9 10" key="1">
    <citation type="journal article" date="2010" name="J. Bacteriol.">
        <title>Genome sequences of Pelagibaca bermudensis HTCC2601T and Maritimibacter alkaliphilus HTCC2654T, the type strains of two marine Roseobacter genera.</title>
        <authorList>
            <person name="Thrash J.C."/>
            <person name="Cho J.C."/>
            <person name="Ferriera S."/>
            <person name="Johnson J."/>
            <person name="Vergin K.L."/>
            <person name="Giovannoni S.J."/>
        </authorList>
    </citation>
    <scope>NUCLEOTIDE SEQUENCE [LARGE SCALE GENOMIC DNA]</scope>
    <source>
        <strain evidence="10">DSM 26914 / JCM 13377 / KCTC 12554 / HTCC2601</strain>
    </source>
</reference>
<sequence>MRPNPPLAAALTLLASGFVAGTTLLAKMLGTDTLGPALHPLQVSQGRFVFALMVFSTAALILRPQMTRPALPVHTLRVLFGWGGVSFMFAAAAFIPLSDATAISFLNPVVGMLLAIPFLGEKIGRVRVSAAVIALVGAMILLRPTPQAFQPAALLALGAALCLGAELVVIKRLSGREGAFQILLINNFIGTCIASAAAFAVWQMPTPAQWAALAGVGVLMASAQTCFIQAIRRADASFVSPFWYATLVFAALYDFLLFSVRPDAISLLGATIIVAGAGLLAWREARLRPVGPRPSAASPSGTAPMPPATPPPSRPER</sequence>
<keyword evidence="10" id="KW-1185">Reference proteome</keyword>
<feature type="transmembrane region" description="Helical" evidence="7">
    <location>
        <begin position="182"/>
        <end position="202"/>
    </location>
</feature>
<comment type="similarity">
    <text evidence="2">Belongs to the drug/metabolite transporter (DMT) superfamily. 10 TMS drug/metabolite exporter (DME) (TC 2.A.7.3) family.</text>
</comment>
<gene>
    <name evidence="9" type="ORF">R2601_12328</name>
</gene>
<evidence type="ECO:0000256" key="1">
    <source>
        <dbReference type="ARBA" id="ARBA00004141"/>
    </source>
</evidence>
<feature type="compositionally biased region" description="Low complexity" evidence="6">
    <location>
        <begin position="293"/>
        <end position="303"/>
    </location>
</feature>